<evidence type="ECO:0000313" key="1">
    <source>
        <dbReference type="EMBL" id="JAN80445.1"/>
    </source>
</evidence>
<reference evidence="1" key="1">
    <citation type="submission" date="2015-10" db="EMBL/GenBank/DDBJ databases">
        <title>EvidentialGene: Evidence-directed Construction of Complete mRNA Transcriptomes without Genomes.</title>
        <authorList>
            <person name="Gilbert D.G."/>
        </authorList>
    </citation>
    <scope>NUCLEOTIDE SEQUENCE</scope>
</reference>
<protein>
    <submittedName>
        <fullName evidence="1">Uncharacterized protein</fullName>
    </submittedName>
</protein>
<organism evidence="1">
    <name type="scientific">Daphnia magna</name>
    <dbReference type="NCBI Taxonomy" id="35525"/>
    <lineage>
        <taxon>Eukaryota</taxon>
        <taxon>Metazoa</taxon>
        <taxon>Ecdysozoa</taxon>
        <taxon>Arthropoda</taxon>
        <taxon>Crustacea</taxon>
        <taxon>Branchiopoda</taxon>
        <taxon>Diplostraca</taxon>
        <taxon>Cladocera</taxon>
        <taxon>Anomopoda</taxon>
        <taxon>Daphniidae</taxon>
        <taxon>Daphnia</taxon>
    </lineage>
</organism>
<proteinExistence type="predicted"/>
<sequence length="53" mass="6193">MAKNIEATTQNYLSFPLMLFCSFALLSRSDCKRTYRHSRKRVLVSENPHSDTQ</sequence>
<dbReference type="EMBL" id="GDIQ01014292">
    <property type="protein sequence ID" value="JAN80445.1"/>
    <property type="molecule type" value="Transcribed_RNA"/>
</dbReference>
<accession>A0A0N8ELS2</accession>
<dbReference type="AlphaFoldDB" id="A0A0N8ELS2"/>
<name>A0A0N8ELS2_9CRUS</name>